<organism evidence="2 3">
    <name type="scientific">Linum trigynum</name>
    <dbReference type="NCBI Taxonomy" id="586398"/>
    <lineage>
        <taxon>Eukaryota</taxon>
        <taxon>Viridiplantae</taxon>
        <taxon>Streptophyta</taxon>
        <taxon>Embryophyta</taxon>
        <taxon>Tracheophyta</taxon>
        <taxon>Spermatophyta</taxon>
        <taxon>Magnoliopsida</taxon>
        <taxon>eudicotyledons</taxon>
        <taxon>Gunneridae</taxon>
        <taxon>Pentapetalae</taxon>
        <taxon>rosids</taxon>
        <taxon>fabids</taxon>
        <taxon>Malpighiales</taxon>
        <taxon>Linaceae</taxon>
        <taxon>Linum</taxon>
    </lineage>
</organism>
<dbReference type="AlphaFoldDB" id="A0AAV2D7C8"/>
<dbReference type="SUPFAM" id="SSF56672">
    <property type="entry name" value="DNA/RNA polymerases"/>
    <property type="match status" value="1"/>
</dbReference>
<protein>
    <recommendedName>
        <fullName evidence="1">Reverse transcriptase domain-containing protein</fullName>
    </recommendedName>
</protein>
<dbReference type="CDD" id="cd01650">
    <property type="entry name" value="RT_nLTR_like"/>
    <property type="match status" value="1"/>
</dbReference>
<dbReference type="PANTHER" id="PTHR46890:SF50">
    <property type="entry name" value="RNA-DIRECTED DNA POLYMERASE, EUKARYOTA, REVERSE TRANSCRIPTASE ZINC-BINDING DOMAIN PROTEIN-RELATED"/>
    <property type="match status" value="1"/>
</dbReference>
<dbReference type="InterPro" id="IPR043502">
    <property type="entry name" value="DNA/RNA_pol_sf"/>
</dbReference>
<dbReference type="GO" id="GO:0003824">
    <property type="term" value="F:catalytic activity"/>
    <property type="evidence" value="ECO:0007669"/>
    <property type="project" value="InterPro"/>
</dbReference>
<dbReference type="Gene3D" id="3.60.10.10">
    <property type="entry name" value="Endonuclease/exonuclease/phosphatase"/>
    <property type="match status" value="1"/>
</dbReference>
<name>A0AAV2D7C8_9ROSI</name>
<evidence type="ECO:0000313" key="2">
    <source>
        <dbReference type="EMBL" id="CAL1368005.1"/>
    </source>
</evidence>
<dbReference type="Pfam" id="PF00078">
    <property type="entry name" value="RVT_1"/>
    <property type="match status" value="1"/>
</dbReference>
<evidence type="ECO:0000259" key="1">
    <source>
        <dbReference type="PROSITE" id="PS50878"/>
    </source>
</evidence>
<proteinExistence type="predicted"/>
<keyword evidence="3" id="KW-1185">Reference proteome</keyword>
<evidence type="ECO:0000313" key="3">
    <source>
        <dbReference type="Proteomes" id="UP001497516"/>
    </source>
</evidence>
<dbReference type="PANTHER" id="PTHR46890">
    <property type="entry name" value="NON-LTR RETROLELEMENT REVERSE TRANSCRIPTASE-LIKE PROTEIN-RELATED"/>
    <property type="match status" value="1"/>
</dbReference>
<dbReference type="Proteomes" id="UP001497516">
    <property type="component" value="Chromosome 2"/>
</dbReference>
<accession>A0AAV2D7C8</accession>
<dbReference type="InterPro" id="IPR005135">
    <property type="entry name" value="Endo/exonuclease/phosphatase"/>
</dbReference>
<dbReference type="InterPro" id="IPR036691">
    <property type="entry name" value="Endo/exonu/phosph_ase_sf"/>
</dbReference>
<dbReference type="InterPro" id="IPR052343">
    <property type="entry name" value="Retrotransposon-Effector_Assoc"/>
</dbReference>
<reference evidence="2 3" key="1">
    <citation type="submission" date="2024-04" db="EMBL/GenBank/DDBJ databases">
        <authorList>
            <person name="Fracassetti M."/>
        </authorList>
    </citation>
    <scope>NUCLEOTIDE SEQUENCE [LARGE SCALE GENOMIC DNA]</scope>
</reference>
<dbReference type="Pfam" id="PF03372">
    <property type="entry name" value="Exo_endo_phos"/>
    <property type="match status" value="1"/>
</dbReference>
<gene>
    <name evidence="2" type="ORF">LTRI10_LOCUS11369</name>
</gene>
<feature type="domain" description="Reverse transcriptase" evidence="1">
    <location>
        <begin position="483"/>
        <end position="762"/>
    </location>
</feature>
<dbReference type="InterPro" id="IPR000477">
    <property type="entry name" value="RT_dom"/>
</dbReference>
<sequence>MESSILVWNVRGLCDANKRGRIKRIIGRRKPLIVGLVKTKWDHCNVTSISSISGSRNYGWAAKNAVNSCGGIAAYWDQSRFRELNIREGNYFLAIELFDTMVSKYWNLVIVYGPQSRDDKIAFLLELNRLCQQLNEPICIMGDFNLVRSHDDYRGARRDWNLMMEFNEFVDNNTLMELPLGGSRFTWSRGGSNECFSRIDRAFISADFDSIYHDCTLIALEQIESDHNPLLLKWGGDLRIKRPWKFENMWLEDPRFYDGLSSWYGDVISGQGMIFLCARRLQHIKNKIKHWNKEVFGDVNARISDLLTRISESDKLEEAQQLDDSQRRSRDLLKIELGRLLNLIEISWRQKSRETWLKLGDKNSNYFHKVANFRRKINRIECIKINGIMTEGRQEVATGIVEFYKNLFLESTPFRPFPWGFAQRQLTLKESQFLIRPFSEKEIFDCLSDCDGSKAPGPDGFTWEFLKRCWAWLRNDILNAFHEFHSSGYIPKCATHSFLCLLPKRDVVEDTRDLRPISLMGCINKLFSKVLANRMSGVLPKLVSLNQQASVKGRQIGDAGLIAFELIDSRKKSKKPGLLFKLDIEKAFDNVKWNCLLKVLSSLGFHTQWNKWIQGTMCSPSISILINGESNGLFPMQKGLRQGDPLSSGLFVLVMDILDFMLHRLRDHGKIRGFFMNEQEGQGEVTHLLFADDTLIFCEASLDQVLNLTATLVCFQAVTGLRINLEKSIMYTVGDIPDPAFFASLFGCKWSDQPSRYLGFPLGAKLNVVATWDPIIQKYQKRLEG</sequence>
<dbReference type="SUPFAM" id="SSF56219">
    <property type="entry name" value="DNase I-like"/>
    <property type="match status" value="1"/>
</dbReference>
<dbReference type="PROSITE" id="PS50878">
    <property type="entry name" value="RT_POL"/>
    <property type="match status" value="1"/>
</dbReference>
<dbReference type="EMBL" id="OZ034815">
    <property type="protein sequence ID" value="CAL1368005.1"/>
    <property type="molecule type" value="Genomic_DNA"/>
</dbReference>